<organism evidence="1 2">
    <name type="scientific">Streptomyces halobius</name>
    <dbReference type="NCBI Taxonomy" id="2879846"/>
    <lineage>
        <taxon>Bacteria</taxon>
        <taxon>Bacillati</taxon>
        <taxon>Actinomycetota</taxon>
        <taxon>Actinomycetes</taxon>
        <taxon>Kitasatosporales</taxon>
        <taxon>Streptomycetaceae</taxon>
        <taxon>Streptomyces</taxon>
    </lineage>
</organism>
<gene>
    <name evidence="1" type="ORF">K9S39_39235</name>
</gene>
<dbReference type="Proteomes" id="UP000830115">
    <property type="component" value="Chromosome"/>
</dbReference>
<accession>A0ABY4MH22</accession>
<name>A0ABY4MH22_9ACTN</name>
<reference evidence="1" key="1">
    <citation type="submission" date="2021-10" db="EMBL/GenBank/DDBJ databases">
        <title>Streptomyces nigrumlapis sp.nov.,an antimicrobial producing actinobacterium isolated from Black Gobi rocks.</title>
        <authorList>
            <person name="Wen Y."/>
            <person name="Zhang W."/>
            <person name="Liu X.G."/>
        </authorList>
    </citation>
    <scope>NUCLEOTIDE SEQUENCE</scope>
    <source>
        <strain evidence="1">ST13-2-2</strain>
    </source>
</reference>
<sequence length="49" mass="5517">MGKIARVFDDHPDGLGINRIAEAAGLTVPQVERALAWQSERFAAWCRRH</sequence>
<protein>
    <submittedName>
        <fullName evidence="1">Uncharacterized protein</fullName>
    </submittedName>
</protein>
<evidence type="ECO:0000313" key="2">
    <source>
        <dbReference type="Proteomes" id="UP000830115"/>
    </source>
</evidence>
<keyword evidence="2" id="KW-1185">Reference proteome</keyword>
<proteinExistence type="predicted"/>
<dbReference type="EMBL" id="CP086322">
    <property type="protein sequence ID" value="UQA97104.1"/>
    <property type="molecule type" value="Genomic_DNA"/>
</dbReference>
<evidence type="ECO:0000313" key="1">
    <source>
        <dbReference type="EMBL" id="UQA97104.1"/>
    </source>
</evidence>